<proteinExistence type="predicted"/>
<organism evidence="1">
    <name type="scientific">Arundo donax</name>
    <name type="common">Giant reed</name>
    <name type="synonym">Donax arundinaceus</name>
    <dbReference type="NCBI Taxonomy" id="35708"/>
    <lineage>
        <taxon>Eukaryota</taxon>
        <taxon>Viridiplantae</taxon>
        <taxon>Streptophyta</taxon>
        <taxon>Embryophyta</taxon>
        <taxon>Tracheophyta</taxon>
        <taxon>Spermatophyta</taxon>
        <taxon>Magnoliopsida</taxon>
        <taxon>Liliopsida</taxon>
        <taxon>Poales</taxon>
        <taxon>Poaceae</taxon>
        <taxon>PACMAD clade</taxon>
        <taxon>Arundinoideae</taxon>
        <taxon>Arundineae</taxon>
        <taxon>Arundo</taxon>
    </lineage>
</organism>
<accession>A0A0A8Y795</accession>
<dbReference type="AlphaFoldDB" id="A0A0A8Y795"/>
<reference evidence="1" key="1">
    <citation type="submission" date="2014-09" db="EMBL/GenBank/DDBJ databases">
        <authorList>
            <person name="Magalhaes I.L.F."/>
            <person name="Oliveira U."/>
            <person name="Santos F.R."/>
            <person name="Vidigal T.H.D.A."/>
            <person name="Brescovit A.D."/>
            <person name="Santos A.J."/>
        </authorList>
    </citation>
    <scope>NUCLEOTIDE SEQUENCE</scope>
    <source>
        <tissue evidence="1">Shoot tissue taken approximately 20 cm above the soil surface</tissue>
    </source>
</reference>
<name>A0A0A8Y795_ARUDO</name>
<protein>
    <submittedName>
        <fullName evidence="1">Uncharacterized protein</fullName>
    </submittedName>
</protein>
<dbReference type="EMBL" id="GBRH01276857">
    <property type="protein sequence ID" value="JAD21038.1"/>
    <property type="molecule type" value="Transcribed_RNA"/>
</dbReference>
<sequence length="20" mass="2230">MCFFNIVTDGSNVKLVIQSN</sequence>
<reference evidence="1" key="2">
    <citation type="journal article" date="2015" name="Data Brief">
        <title>Shoot transcriptome of the giant reed, Arundo donax.</title>
        <authorList>
            <person name="Barrero R.A."/>
            <person name="Guerrero F.D."/>
            <person name="Moolhuijzen P."/>
            <person name="Goolsby J.A."/>
            <person name="Tidwell J."/>
            <person name="Bellgard S.E."/>
            <person name="Bellgard M.I."/>
        </authorList>
    </citation>
    <scope>NUCLEOTIDE SEQUENCE</scope>
    <source>
        <tissue evidence="1">Shoot tissue taken approximately 20 cm above the soil surface</tissue>
    </source>
</reference>
<evidence type="ECO:0000313" key="1">
    <source>
        <dbReference type="EMBL" id="JAD21038.1"/>
    </source>
</evidence>